<evidence type="ECO:0000259" key="2">
    <source>
        <dbReference type="PROSITE" id="PS50943"/>
    </source>
</evidence>
<dbReference type="Proteomes" id="UP000190890">
    <property type="component" value="Unassembled WGS sequence"/>
</dbReference>
<comment type="caution">
    <text evidence="3">The sequence shown here is derived from an EMBL/GenBank/DDBJ whole genome shotgun (WGS) entry which is preliminary data.</text>
</comment>
<organism evidence="3 4">
    <name type="scientific">Clostridium puniceum</name>
    <dbReference type="NCBI Taxonomy" id="29367"/>
    <lineage>
        <taxon>Bacteria</taxon>
        <taxon>Bacillati</taxon>
        <taxon>Bacillota</taxon>
        <taxon>Clostridia</taxon>
        <taxon>Eubacteriales</taxon>
        <taxon>Clostridiaceae</taxon>
        <taxon>Clostridium</taxon>
    </lineage>
</organism>
<proteinExistence type="predicted"/>
<keyword evidence="1" id="KW-0238">DNA-binding</keyword>
<dbReference type="InterPro" id="IPR001387">
    <property type="entry name" value="Cro/C1-type_HTH"/>
</dbReference>
<dbReference type="AlphaFoldDB" id="A0A1S8T9K1"/>
<dbReference type="RefSeq" id="WP_077848897.1">
    <property type="nucleotide sequence ID" value="NZ_LZZM01000199.1"/>
</dbReference>
<dbReference type="GO" id="GO:0003677">
    <property type="term" value="F:DNA binding"/>
    <property type="evidence" value="ECO:0007669"/>
    <property type="project" value="UniProtKB-KW"/>
</dbReference>
<dbReference type="PANTHER" id="PTHR46558:SF11">
    <property type="entry name" value="HTH-TYPE TRANSCRIPTIONAL REGULATOR XRE"/>
    <property type="match status" value="1"/>
</dbReference>
<dbReference type="PROSITE" id="PS50943">
    <property type="entry name" value="HTH_CROC1"/>
    <property type="match status" value="1"/>
</dbReference>
<dbReference type="EMBL" id="LZZM01000199">
    <property type="protein sequence ID" value="OOM74460.1"/>
    <property type="molecule type" value="Genomic_DNA"/>
</dbReference>
<dbReference type="OrthoDB" id="1921932at2"/>
<dbReference type="SMART" id="SM00530">
    <property type="entry name" value="HTH_XRE"/>
    <property type="match status" value="1"/>
</dbReference>
<dbReference type="STRING" id="29367.CLPUN_39130"/>
<dbReference type="CDD" id="cd00093">
    <property type="entry name" value="HTH_XRE"/>
    <property type="match status" value="1"/>
</dbReference>
<protein>
    <submittedName>
        <fullName evidence="3">HTH-type transcriptional regulator SinR</fullName>
    </submittedName>
</protein>
<dbReference type="SUPFAM" id="SSF47413">
    <property type="entry name" value="lambda repressor-like DNA-binding domains"/>
    <property type="match status" value="1"/>
</dbReference>
<evidence type="ECO:0000313" key="4">
    <source>
        <dbReference type="Proteomes" id="UP000190890"/>
    </source>
</evidence>
<dbReference type="Gene3D" id="1.10.260.40">
    <property type="entry name" value="lambda repressor-like DNA-binding domains"/>
    <property type="match status" value="1"/>
</dbReference>
<keyword evidence="4" id="KW-1185">Reference proteome</keyword>
<evidence type="ECO:0000313" key="3">
    <source>
        <dbReference type="EMBL" id="OOM74460.1"/>
    </source>
</evidence>
<feature type="domain" description="HTH cro/C1-type" evidence="2">
    <location>
        <begin position="2"/>
        <end position="58"/>
    </location>
</feature>
<dbReference type="Pfam" id="PF01381">
    <property type="entry name" value="HTH_3"/>
    <property type="match status" value="1"/>
</dbReference>
<dbReference type="InterPro" id="IPR010982">
    <property type="entry name" value="Lambda_DNA-bd_dom_sf"/>
</dbReference>
<reference evidence="3 4" key="1">
    <citation type="submission" date="2016-05" db="EMBL/GenBank/DDBJ databases">
        <title>Microbial solvent formation.</title>
        <authorList>
            <person name="Poehlein A."/>
            <person name="Montoya Solano J.D."/>
            <person name="Flitsch S."/>
            <person name="Krabben P."/>
            <person name="Duerre P."/>
            <person name="Daniel R."/>
        </authorList>
    </citation>
    <scope>NUCLEOTIDE SEQUENCE [LARGE SCALE GENOMIC DNA]</scope>
    <source>
        <strain evidence="3 4">DSM 2619</strain>
    </source>
</reference>
<name>A0A1S8T9K1_9CLOT</name>
<sequence length="111" mass="12851">MIKEQRKKKGLTQLELAKKIGVDFSYLSKLENHPNSQKPSLDLILKLSDELDLDIGQLLTLFFGSNDKNYDTLVTCTFKKRTYNKLVRDAKLQDTSISNFVLNIVDEHYKK</sequence>
<accession>A0A1S8T9K1</accession>
<gene>
    <name evidence="3" type="primary">sinR_1</name>
    <name evidence="3" type="ORF">CLPUN_39130</name>
</gene>
<evidence type="ECO:0000256" key="1">
    <source>
        <dbReference type="ARBA" id="ARBA00023125"/>
    </source>
</evidence>
<dbReference type="PANTHER" id="PTHR46558">
    <property type="entry name" value="TRACRIPTIONAL REGULATORY PROTEIN-RELATED-RELATED"/>
    <property type="match status" value="1"/>
</dbReference>